<dbReference type="InterPro" id="IPR052538">
    <property type="entry name" value="Flavonoid_dioxygenase-like"/>
</dbReference>
<accession>A0ABS6H105</accession>
<evidence type="ECO:0000313" key="3">
    <source>
        <dbReference type="Proteomes" id="UP000689967"/>
    </source>
</evidence>
<dbReference type="PANTHER" id="PTHR43346">
    <property type="entry name" value="LIGAND BINDING DOMAIN PROTEIN, PUTATIVE (AFU_ORTHOLOGUE AFUA_6G14370)-RELATED"/>
    <property type="match status" value="1"/>
</dbReference>
<dbReference type="CDD" id="cd06987">
    <property type="entry name" value="cupin_MAE_RS03005"/>
    <property type="match status" value="1"/>
</dbReference>
<name>A0ABS6H105_9PROT</name>
<organism evidence="2 3">
    <name type="scientific">Falsiroseomonas oleicola</name>
    <dbReference type="NCBI Taxonomy" id="2801474"/>
    <lineage>
        <taxon>Bacteria</taxon>
        <taxon>Pseudomonadati</taxon>
        <taxon>Pseudomonadota</taxon>
        <taxon>Alphaproteobacteria</taxon>
        <taxon>Acetobacterales</taxon>
        <taxon>Roseomonadaceae</taxon>
        <taxon>Falsiroseomonas</taxon>
    </lineage>
</organism>
<dbReference type="EMBL" id="JAERQM010000001">
    <property type="protein sequence ID" value="MBU8542345.1"/>
    <property type="molecule type" value="Genomic_DNA"/>
</dbReference>
<proteinExistence type="predicted"/>
<comment type="caution">
    <text evidence="2">The sequence shown here is derived from an EMBL/GenBank/DDBJ whole genome shotgun (WGS) entry which is preliminary data.</text>
</comment>
<keyword evidence="3" id="KW-1185">Reference proteome</keyword>
<reference evidence="2 3" key="1">
    <citation type="submission" date="2021-01" db="EMBL/GenBank/DDBJ databases">
        <title>Roseomonas sp. nov, a bacterium isolated from an oil production mixture in Yumen Oilfield.</title>
        <authorList>
            <person name="Wu D."/>
        </authorList>
    </citation>
    <scope>NUCLEOTIDE SEQUENCE [LARGE SCALE GENOMIC DNA]</scope>
    <source>
        <strain evidence="2 3">ROY-5-3</strain>
    </source>
</reference>
<dbReference type="PANTHER" id="PTHR43346:SF1">
    <property type="entry name" value="QUERCETIN 2,3-DIOXYGENASE-RELATED"/>
    <property type="match status" value="1"/>
</dbReference>
<dbReference type="InterPro" id="IPR013096">
    <property type="entry name" value="Cupin_2"/>
</dbReference>
<evidence type="ECO:0000313" key="2">
    <source>
        <dbReference type="EMBL" id="MBU8542345.1"/>
    </source>
</evidence>
<dbReference type="Proteomes" id="UP000689967">
    <property type="component" value="Unassembled WGS sequence"/>
</dbReference>
<feature type="domain" description="Cupin type-2" evidence="1">
    <location>
        <begin position="43"/>
        <end position="110"/>
    </location>
</feature>
<protein>
    <submittedName>
        <fullName evidence="2">Cupin domain-containing protein</fullName>
    </submittedName>
</protein>
<sequence length="142" mass="15004">MSVPVLARRAAALRGFRIAPGDSNYFACLFDPLADGVTFTLVVEVFEPGGRTPPNTHSVAEECFFVLKGSGKAYADGVEMPVGPGDAFVLRPGVEHVVVNDTTEKLYCLTFMTPNEGFAELIRNGTPVELAAEDIAVIAGAG</sequence>
<gene>
    <name evidence="2" type="ORF">JJQ90_01430</name>
</gene>
<dbReference type="Pfam" id="PF07883">
    <property type="entry name" value="Cupin_2"/>
    <property type="match status" value="1"/>
</dbReference>
<evidence type="ECO:0000259" key="1">
    <source>
        <dbReference type="Pfam" id="PF07883"/>
    </source>
</evidence>